<protein>
    <recommendedName>
        <fullName evidence="1">AAA+ ATPase domain-containing protein</fullName>
    </recommendedName>
</protein>
<proteinExistence type="predicted"/>
<dbReference type="Proteomes" id="UP000238541">
    <property type="component" value="Unassembled WGS sequence"/>
</dbReference>
<dbReference type="SMART" id="SM00382">
    <property type="entry name" value="AAA"/>
    <property type="match status" value="1"/>
</dbReference>
<dbReference type="InterPro" id="IPR049945">
    <property type="entry name" value="AAA_22"/>
</dbReference>
<sequence>MTGLEQYWPTGEHVSACLRTEAETVDEALLLAVHEPMSLVRRAAQTGSEILATESDLLESLMRPVGDGSAVVIAITGASGVGKSHMVRWLHAQLKRHPRRQELVIISIPKTASLRRVVELILEPLNSPEYQVLKQQLENATQALSQGTATELLAAALGEELREYTERMAAQVRTASVDSQIQAPKIGVAQHVRQLVLTSEVRDAWFRDTLLRIVNTSLGGTFDPAKRQFCEQDLVPPEGAGGLDLPRGAQNALNFLASANGRYRSLAVEVLQEVLDGALRTVFQLNQALQQKPVQEFVEDIRRQLLEDGKELVLLIEDLAALSGIQQPLLDIMIAESDEHGKQVRAPIRTAVAVTDGFLAGRQTVLTRAREQWVVPSEGLSEDHIVNRLIDMTGRYVNAARWGLEHLRHEFTKDEHSSRDLYSWVPKFELTLHAEGADLLEAFGRSTKGYSLFPFNRAAIRMLAASTMQAGGVWRYNPRAFINEVLRRTLIDRDAFVERRFPPPGFPAAQLISELRAELQLRGFSVEERQRLEVSLYFWGNNPSSLISASSELKQVFSAFNLSWPFVSGSMPSNSQERPKPALLEAIVDSVPERKVLSGGIDPVESPTSPLSASPDISKFATALEVWDPNTRLVGDFPRRVRTLICRAMNDRLEMGDLCLEGVKVLPGWIWLPPASSIGNSNDSFVIRIAEEGQPIPAQVKAGLKALARWEQNKFSWDYANGEMDYAAANALLEPLEDCALSLVLKQAETECGMVMQVLHTQNVLLAQSLSVRPEKPNLKYLLAARPEEPRIAEESVHKKVTRALSVRGQVLAGRSEFQAWFKRLISCYQGTGQKVLAFNMDRLNAAWSAQLPPVWLPILHRANLIEEVKDVLERVSPNGLPALVEDMQAALELMLPQASEAFDESHARVAWRDEMRLLVKDAVQLSIWPENVRPQKINETIDRLSQEENDSTIRRLRKIRVPSDESDDLARLWSVSQVPLPRLTQLYSDVVVLVDLFTTLGKLINAQTGTFESNQALEVRKQLVERLVWEE</sequence>
<dbReference type="NCBIfam" id="NF041065">
    <property type="entry name" value="DpdH"/>
    <property type="match status" value="1"/>
</dbReference>
<dbReference type="Pfam" id="PF13401">
    <property type="entry name" value="AAA_22"/>
    <property type="match status" value="1"/>
</dbReference>
<comment type="caution">
    <text evidence="2">The sequence shown here is derived from an EMBL/GenBank/DDBJ whole genome shotgun (WGS) entry which is preliminary data.</text>
</comment>
<dbReference type="AlphaFoldDB" id="A0A2S6FJK3"/>
<evidence type="ECO:0000259" key="1">
    <source>
        <dbReference type="SMART" id="SM00382"/>
    </source>
</evidence>
<dbReference type="InterPro" id="IPR027417">
    <property type="entry name" value="P-loop_NTPase"/>
</dbReference>
<name>A0A2S6FJK3_9PSED</name>
<dbReference type="RefSeq" id="WP_104449601.1">
    <property type="nucleotide sequence ID" value="NZ_NIRS01000004.1"/>
</dbReference>
<dbReference type="GO" id="GO:0016887">
    <property type="term" value="F:ATP hydrolysis activity"/>
    <property type="evidence" value="ECO:0007669"/>
    <property type="project" value="InterPro"/>
</dbReference>
<reference evidence="3" key="1">
    <citation type="submission" date="2017-06" db="EMBL/GenBank/DDBJ databases">
        <authorList>
            <person name="Furmanczyk E.M."/>
        </authorList>
    </citation>
    <scope>NUCLEOTIDE SEQUENCE [LARGE SCALE GENOMIC DNA]</scope>
    <source>
        <strain evidence="3">AP3_16</strain>
    </source>
</reference>
<dbReference type="EMBL" id="NIRS01000004">
    <property type="protein sequence ID" value="PPK37634.1"/>
    <property type="molecule type" value="Genomic_DNA"/>
</dbReference>
<keyword evidence="3" id="KW-1185">Reference proteome</keyword>
<dbReference type="InterPro" id="IPR003593">
    <property type="entry name" value="AAA+_ATPase"/>
</dbReference>
<accession>A0A2S6FJK3</accession>
<evidence type="ECO:0000313" key="2">
    <source>
        <dbReference type="EMBL" id="PPK37634.1"/>
    </source>
</evidence>
<evidence type="ECO:0000313" key="3">
    <source>
        <dbReference type="Proteomes" id="UP000238541"/>
    </source>
</evidence>
<dbReference type="SUPFAM" id="SSF52540">
    <property type="entry name" value="P-loop containing nucleoside triphosphate hydrolases"/>
    <property type="match status" value="1"/>
</dbReference>
<gene>
    <name evidence="2" type="ORF">CD175_15275</name>
</gene>
<feature type="domain" description="AAA+ ATPase" evidence="1">
    <location>
        <begin position="69"/>
        <end position="379"/>
    </location>
</feature>
<organism evidence="2 3">
    <name type="scientific">Pseudomonas laurylsulfatiphila</name>
    <dbReference type="NCBI Taxonomy" id="2011015"/>
    <lineage>
        <taxon>Bacteria</taxon>
        <taxon>Pseudomonadati</taxon>
        <taxon>Pseudomonadota</taxon>
        <taxon>Gammaproteobacteria</taxon>
        <taxon>Pseudomonadales</taxon>
        <taxon>Pseudomonadaceae</taxon>
        <taxon>Pseudomonas</taxon>
    </lineage>
</organism>